<reference evidence="2" key="1">
    <citation type="submission" date="2020-01" db="EMBL/GenBank/DDBJ databases">
        <authorList>
            <consortium name="DOE Joint Genome Institute"/>
            <person name="Haridas S."/>
            <person name="Albert R."/>
            <person name="Binder M."/>
            <person name="Bloem J."/>
            <person name="Labutti K."/>
            <person name="Salamov A."/>
            <person name="Andreopoulos B."/>
            <person name="Baker S.E."/>
            <person name="Barry K."/>
            <person name="Bills G."/>
            <person name="Bluhm B.H."/>
            <person name="Cannon C."/>
            <person name="Castanera R."/>
            <person name="Culley D.E."/>
            <person name="Daum C."/>
            <person name="Ezra D."/>
            <person name="Gonzalez J.B."/>
            <person name="Henrissat B."/>
            <person name="Kuo A."/>
            <person name="Liang C."/>
            <person name="Lipzen A."/>
            <person name="Lutzoni F."/>
            <person name="Magnuson J."/>
            <person name="Mondo S."/>
            <person name="Nolan M."/>
            <person name="Ohm R."/>
            <person name="Pangilinan J."/>
            <person name="Park H.-J."/>
            <person name="Ramirez L."/>
            <person name="Alfaro M."/>
            <person name="Sun H."/>
            <person name="Tritt A."/>
            <person name="Yoshinaga Y."/>
            <person name="Zwiers L.-H."/>
            <person name="Turgeon B.G."/>
            <person name="Goodwin S.B."/>
            <person name="Spatafora J.W."/>
            <person name="Crous P.W."/>
            <person name="Grigoriev I.V."/>
        </authorList>
    </citation>
    <scope>NUCLEOTIDE SEQUENCE</scope>
    <source>
        <strain evidence="2">P77</strain>
    </source>
</reference>
<evidence type="ECO:0000313" key="3">
    <source>
        <dbReference type="Proteomes" id="UP000800040"/>
    </source>
</evidence>
<dbReference type="EMBL" id="ML975303">
    <property type="protein sequence ID" value="KAF1834335.1"/>
    <property type="molecule type" value="Genomic_DNA"/>
</dbReference>
<sequence>MPLPSAVSAQMHVAVPLLEPHMRSKPQRESQAGDVHTPFRQTLPKAQALSQRPQRRGSLLMSAQPPSQSSMPGPGHDGGLGVADVEEVVDDVSVVDMAVDERLNDDTEVDEFVLLEGSDKVPLADVLELLAVDVMLLGDADEVIVSDTLELMGELGTEVLLEFPYQVLLINELEVLKTLDIELLEGFSDNVVVINDEVVGESLAVLDRLEVLLETADDVPELVGGMLKLVDETLELVARELEVLEASLGMLDVPPVVVMTGHEVLAVIKLVNVVVSVDIVVYKGYPTVFSHG</sequence>
<proteinExistence type="predicted"/>
<gene>
    <name evidence="2" type="ORF">BDW02DRAFT_630463</name>
</gene>
<name>A0A6A5K943_9PLEO</name>
<accession>A0A6A5K943</accession>
<evidence type="ECO:0000256" key="1">
    <source>
        <dbReference type="SAM" id="MobiDB-lite"/>
    </source>
</evidence>
<feature type="region of interest" description="Disordered" evidence="1">
    <location>
        <begin position="19"/>
        <end position="79"/>
    </location>
</feature>
<feature type="compositionally biased region" description="Low complexity" evidence="1">
    <location>
        <begin position="58"/>
        <end position="74"/>
    </location>
</feature>
<dbReference type="AlphaFoldDB" id="A0A6A5K943"/>
<evidence type="ECO:0000313" key="2">
    <source>
        <dbReference type="EMBL" id="KAF1834335.1"/>
    </source>
</evidence>
<protein>
    <submittedName>
        <fullName evidence="2">Uncharacterized protein</fullName>
    </submittedName>
</protein>
<keyword evidence="3" id="KW-1185">Reference proteome</keyword>
<organism evidence="2 3">
    <name type="scientific">Decorospora gaudefroyi</name>
    <dbReference type="NCBI Taxonomy" id="184978"/>
    <lineage>
        <taxon>Eukaryota</taxon>
        <taxon>Fungi</taxon>
        <taxon>Dikarya</taxon>
        <taxon>Ascomycota</taxon>
        <taxon>Pezizomycotina</taxon>
        <taxon>Dothideomycetes</taxon>
        <taxon>Pleosporomycetidae</taxon>
        <taxon>Pleosporales</taxon>
        <taxon>Pleosporineae</taxon>
        <taxon>Pleosporaceae</taxon>
        <taxon>Decorospora</taxon>
    </lineage>
</organism>
<dbReference type="Proteomes" id="UP000800040">
    <property type="component" value="Unassembled WGS sequence"/>
</dbReference>
<dbReference type="OrthoDB" id="3695160at2759"/>